<dbReference type="InterPro" id="IPR038274">
    <property type="entry name" value="Atg6/Beclin_C_sf"/>
</dbReference>
<dbReference type="GO" id="GO:0000407">
    <property type="term" value="C:phagophore assembly site"/>
    <property type="evidence" value="ECO:0007669"/>
    <property type="project" value="TreeGrafter"/>
</dbReference>
<dbReference type="InterPro" id="IPR007243">
    <property type="entry name" value="Atg6/Beclin"/>
</dbReference>
<name>A0A7R8VSS7_TIMDO</name>
<organism evidence="3">
    <name type="scientific">Timema douglasi</name>
    <name type="common">Walking stick</name>
    <dbReference type="NCBI Taxonomy" id="61478"/>
    <lineage>
        <taxon>Eukaryota</taxon>
        <taxon>Metazoa</taxon>
        <taxon>Ecdysozoa</taxon>
        <taxon>Arthropoda</taxon>
        <taxon>Hexapoda</taxon>
        <taxon>Insecta</taxon>
        <taxon>Pterygota</taxon>
        <taxon>Neoptera</taxon>
        <taxon>Polyneoptera</taxon>
        <taxon>Phasmatodea</taxon>
        <taxon>Timematodea</taxon>
        <taxon>Timematoidea</taxon>
        <taxon>Timematidae</taxon>
        <taxon>Timema</taxon>
    </lineage>
</organism>
<dbReference type="Gene3D" id="1.10.418.40">
    <property type="entry name" value="Autophagy protein 6/Beclin 1"/>
    <property type="match status" value="1"/>
</dbReference>
<dbReference type="GO" id="GO:0043548">
    <property type="term" value="F:phosphatidylinositol 3-kinase binding"/>
    <property type="evidence" value="ECO:0007669"/>
    <property type="project" value="TreeGrafter"/>
</dbReference>
<dbReference type="GO" id="GO:0034271">
    <property type="term" value="C:phosphatidylinositol 3-kinase complex, class III, type I"/>
    <property type="evidence" value="ECO:0007669"/>
    <property type="project" value="TreeGrafter"/>
</dbReference>
<dbReference type="Pfam" id="PF04111">
    <property type="entry name" value="APG6"/>
    <property type="match status" value="1"/>
</dbReference>
<feature type="domain" description="Atg6 BARA" evidence="2">
    <location>
        <begin position="72"/>
        <end position="142"/>
    </location>
</feature>
<dbReference type="GO" id="GO:0045324">
    <property type="term" value="P:late endosome to vacuole transport"/>
    <property type="evidence" value="ECO:0007669"/>
    <property type="project" value="TreeGrafter"/>
</dbReference>
<evidence type="ECO:0000313" key="3">
    <source>
        <dbReference type="EMBL" id="CAD7204156.1"/>
    </source>
</evidence>
<comment type="similarity">
    <text evidence="1">Belongs to the beclin family.</text>
</comment>
<dbReference type="EMBL" id="OA571731">
    <property type="protein sequence ID" value="CAD7204156.1"/>
    <property type="molecule type" value="Genomic_DNA"/>
</dbReference>
<proteinExistence type="inferred from homology"/>
<gene>
    <name evidence="3" type="ORF">TDIB3V08_LOCUS10318</name>
</gene>
<dbReference type="GO" id="GO:0034272">
    <property type="term" value="C:phosphatidylinositol 3-kinase complex, class III, type II"/>
    <property type="evidence" value="ECO:0007669"/>
    <property type="project" value="TreeGrafter"/>
</dbReference>
<dbReference type="GO" id="GO:0000045">
    <property type="term" value="P:autophagosome assembly"/>
    <property type="evidence" value="ECO:0007669"/>
    <property type="project" value="TreeGrafter"/>
</dbReference>
<dbReference type="PANTHER" id="PTHR12768:SF4">
    <property type="entry name" value="BECLIN-1"/>
    <property type="match status" value="1"/>
</dbReference>
<evidence type="ECO:0000259" key="2">
    <source>
        <dbReference type="Pfam" id="PF04111"/>
    </source>
</evidence>
<dbReference type="InterPro" id="IPR040455">
    <property type="entry name" value="Atg6_BARA"/>
</dbReference>
<dbReference type="GO" id="GO:0006995">
    <property type="term" value="P:cellular response to nitrogen starvation"/>
    <property type="evidence" value="ECO:0007669"/>
    <property type="project" value="TreeGrafter"/>
</dbReference>
<evidence type="ECO:0000256" key="1">
    <source>
        <dbReference type="ARBA" id="ARBA00005965"/>
    </source>
</evidence>
<sequence length="154" mass="17310">MADTSSQGVKRNYPHLCYVLPHLQINEHHSASVPHYLAFLSWPTPAARESNGTTLTSVMSFPICKSTSTTQLCAALPCLPVMADTSSQGVKRNYPHLCYVLPHLQINEHHSALIQFNSEEQWTKALKFLLTNLKWGLAWVSSQFTKDNTDSLNR</sequence>
<accession>A0A7R8VSS7</accession>
<reference evidence="3" key="1">
    <citation type="submission" date="2020-11" db="EMBL/GenBank/DDBJ databases">
        <authorList>
            <person name="Tran Van P."/>
        </authorList>
    </citation>
    <scope>NUCLEOTIDE SEQUENCE</scope>
</reference>
<dbReference type="AlphaFoldDB" id="A0A7R8VSS7"/>
<dbReference type="GO" id="GO:0000423">
    <property type="term" value="P:mitophagy"/>
    <property type="evidence" value="ECO:0007669"/>
    <property type="project" value="TreeGrafter"/>
</dbReference>
<dbReference type="GO" id="GO:0030674">
    <property type="term" value="F:protein-macromolecule adaptor activity"/>
    <property type="evidence" value="ECO:0007669"/>
    <property type="project" value="TreeGrafter"/>
</dbReference>
<protein>
    <recommendedName>
        <fullName evidence="2">Atg6 BARA domain-containing protein</fullName>
    </recommendedName>
</protein>
<dbReference type="PANTHER" id="PTHR12768">
    <property type="entry name" value="BECLIN 1"/>
    <property type="match status" value="1"/>
</dbReference>